<dbReference type="RefSeq" id="WP_190616521.1">
    <property type="nucleotide sequence ID" value="NZ_CP061538.1"/>
</dbReference>
<accession>A0A7H2BH55</accession>
<dbReference type="Proteomes" id="UP000516421">
    <property type="component" value="Chromosome"/>
</dbReference>
<feature type="domain" description="DUF3097" evidence="2">
    <location>
        <begin position="26"/>
        <end position="88"/>
    </location>
</feature>
<organism evidence="3 4">
    <name type="scientific">Rothia amarae</name>
    <dbReference type="NCBI Taxonomy" id="169480"/>
    <lineage>
        <taxon>Bacteria</taxon>
        <taxon>Bacillati</taxon>
        <taxon>Actinomycetota</taxon>
        <taxon>Actinomycetes</taxon>
        <taxon>Micrococcales</taxon>
        <taxon>Micrococcaceae</taxon>
        <taxon>Rothia</taxon>
    </lineage>
</organism>
<dbReference type="Pfam" id="PF11296">
    <property type="entry name" value="DUF3097_C"/>
    <property type="match status" value="1"/>
</dbReference>
<gene>
    <name evidence="3" type="ORF">IDM48_06075</name>
</gene>
<evidence type="ECO:0000259" key="1">
    <source>
        <dbReference type="Pfam" id="PF11296"/>
    </source>
</evidence>
<reference evidence="3 4" key="1">
    <citation type="submission" date="2020-09" db="EMBL/GenBank/DDBJ databases">
        <title>Investigation of environmental microbe.</title>
        <authorList>
            <person name="Ou Y."/>
            <person name="Kang Q."/>
        </authorList>
    </citation>
    <scope>NUCLEOTIDE SEQUENCE [LARGE SCALE GENOMIC DNA]</scope>
    <source>
        <strain evidence="3 4">KJZ-9</strain>
    </source>
</reference>
<dbReference type="InterPro" id="IPR021447">
    <property type="entry name" value="DUF3097_C"/>
</dbReference>
<feature type="domain" description="DUF3097" evidence="1">
    <location>
        <begin position="118"/>
        <end position="285"/>
    </location>
</feature>
<protein>
    <submittedName>
        <fullName evidence="3">DUF3097 domain-containing protein</fullName>
    </submittedName>
</protein>
<dbReference type="KEGG" id="rama:IDM48_06075"/>
<sequence>MPNRYEWGAQDLSAMNQQFQKQHLREVPVMPGLLLEDVQSGWVGVVVSLETIGGMRVVGLEDARGRVKSFPLGFGFLLEGEPVKVIAPKRAPQKAARMVSRSGSLAVEDAPAQVARASRLWVEGIHDAELIEKIWGHDLRVEGIVVEPLHGIDDLAEKVVAFQPSAHRKLGILVDHLVPGSKESRISQDTMRVKGASGNIKIVGHPYIDVWQSVKPSTLGIKQWPVVPRTEEWKVGILKRFGWPHEDQADIAHGWKKLLSRVNSYSDLEPEILGPVESLIDFLTEQPQR</sequence>
<evidence type="ECO:0000313" key="4">
    <source>
        <dbReference type="Proteomes" id="UP000516421"/>
    </source>
</evidence>
<dbReference type="InterPro" id="IPR053883">
    <property type="entry name" value="DUF3097_N"/>
</dbReference>
<evidence type="ECO:0000313" key="3">
    <source>
        <dbReference type="EMBL" id="QNV39001.1"/>
    </source>
</evidence>
<proteinExistence type="predicted"/>
<dbReference type="Pfam" id="PF22845">
    <property type="entry name" value="DUF3097_N"/>
    <property type="match status" value="1"/>
</dbReference>
<dbReference type="EMBL" id="CP061538">
    <property type="protein sequence ID" value="QNV39001.1"/>
    <property type="molecule type" value="Genomic_DNA"/>
</dbReference>
<name>A0A7H2BH55_9MICC</name>
<dbReference type="AlphaFoldDB" id="A0A7H2BH55"/>
<keyword evidence="4" id="KW-1185">Reference proteome</keyword>
<evidence type="ECO:0000259" key="2">
    <source>
        <dbReference type="Pfam" id="PF22845"/>
    </source>
</evidence>